<dbReference type="RefSeq" id="WP_216782559.1">
    <property type="nucleotide sequence ID" value="NZ_LR890047.1"/>
</dbReference>
<dbReference type="GO" id="GO:0006508">
    <property type="term" value="P:proteolysis"/>
    <property type="evidence" value="ECO:0007669"/>
    <property type="project" value="UniProtKB-KW"/>
</dbReference>
<feature type="domain" description="Peptidase M3A/M3B catalytic" evidence="10">
    <location>
        <begin position="222"/>
        <end position="676"/>
    </location>
</feature>
<evidence type="ECO:0000313" key="13">
    <source>
        <dbReference type="Proteomes" id="UP000683585"/>
    </source>
</evidence>
<dbReference type="NCBIfam" id="NF008159">
    <property type="entry name" value="PRK10911.1"/>
    <property type="match status" value="1"/>
</dbReference>
<keyword evidence="13" id="KW-1185">Reference proteome</keyword>
<evidence type="ECO:0000256" key="4">
    <source>
        <dbReference type="ARBA" id="ARBA00022801"/>
    </source>
</evidence>
<dbReference type="GO" id="GO:0005829">
    <property type="term" value="C:cytosol"/>
    <property type="evidence" value="ECO:0007669"/>
    <property type="project" value="UniProtKB-ARBA"/>
</dbReference>
<gene>
    <name evidence="12" type="primary">prlC</name>
    <name evidence="12" type="ORF">PROFFT_A_01190</name>
</gene>
<dbReference type="GO" id="GO:0046872">
    <property type="term" value="F:metal ion binding"/>
    <property type="evidence" value="ECO:0007669"/>
    <property type="project" value="UniProtKB-UniRule"/>
</dbReference>
<keyword evidence="2 9" id="KW-0645">Protease</keyword>
<dbReference type="InterPro" id="IPR045090">
    <property type="entry name" value="Pept_M3A_M3B"/>
</dbReference>
<dbReference type="Proteomes" id="UP000683585">
    <property type="component" value="Chromosome"/>
</dbReference>
<organism evidence="12 13">
    <name type="scientific">Candidatus Profftia tarda</name>
    <dbReference type="NCBI Taxonomy" id="1177216"/>
    <lineage>
        <taxon>Bacteria</taxon>
        <taxon>Pseudomonadati</taxon>
        <taxon>Pseudomonadota</taxon>
        <taxon>Gammaproteobacteria</taxon>
        <taxon>Enterobacterales</taxon>
        <taxon>Enterobacteriaceae</taxon>
        <taxon>Candidatus Profftia</taxon>
    </lineage>
</organism>
<protein>
    <recommendedName>
        <fullName evidence="8">oligopeptidase A</fullName>
        <ecNumber evidence="8">3.4.24.70</ecNumber>
    </recommendedName>
</protein>
<dbReference type="KEGG" id="ptf:PROFFT_A_01190"/>
<evidence type="ECO:0000259" key="11">
    <source>
        <dbReference type="Pfam" id="PF19310"/>
    </source>
</evidence>
<dbReference type="InterPro" id="IPR001567">
    <property type="entry name" value="Pept_M3A_M3B_dom"/>
</dbReference>
<sequence>MSNSLLMPFRLPPFSNIKYTEIVPAVSILLADCRDVIEKIVAQTEPFTWDNLCQPLNEKEDRLNRIFSLVNHLNSVKKTSEIREAYEQCLHLLSEYKAWSGQHEDLYKAYINLKNSEIFTRLTKAQKKAVELSLQNFKLSGVGLLTEKKQRLAKIMIRLSELDSIFSNNVLDATMGWNKLITNEEDLAGLTESYKNIAKILAESKSKKGWLITLDAPSYLNIMTHADNQLLRHEIYQAFNTRASDQGPHAGKWDNSNIIDETLHLRHEMAQILCFKSYADKSLVKKMAKNPQQVLRFLNDLTQRMYYQGTKELAKLLSYTKKYYNLKTLKPWDIIYYSNKHKAQLYSISEEQIRPYFPGNRVLNGLFKITHLIYGITTKERYNVEVWDPHIRFFDLYNAKNELCGSFYLDLYTRENKCGGAWMDNCVGRMRRADGSVQNPVAYLTCNFNPPIGDIPSLLTHREVTTLFHEFGHCLHHILTTIEISDVSGINGVPWDAVELSSQFMENWCWEPKALAFISGHYETDEPIPKEILNKILISKNYQKALFILRQIELGMLDFRLHKEFDPAKGPRIVEITKEVKEMIAVIPSKDWERPLHTFNHIFSGGYAAGYYSYLWAEVLSADAFSRFKEEGIFNPDTGRLFLDEILSQGGSDDPMNLFKKFRGREPRIDVMLTHYSMK</sequence>
<evidence type="ECO:0000256" key="2">
    <source>
        <dbReference type="ARBA" id="ARBA00022670"/>
    </source>
</evidence>
<comment type="similarity">
    <text evidence="1 9">Belongs to the peptidase M3 family.</text>
</comment>
<evidence type="ECO:0000256" key="5">
    <source>
        <dbReference type="ARBA" id="ARBA00022833"/>
    </source>
</evidence>
<dbReference type="Pfam" id="PF01432">
    <property type="entry name" value="Peptidase_M3"/>
    <property type="match status" value="1"/>
</dbReference>
<evidence type="ECO:0000256" key="7">
    <source>
        <dbReference type="ARBA" id="ARBA00024603"/>
    </source>
</evidence>
<dbReference type="FunFam" id="3.40.390.10:FF:000009">
    <property type="entry name" value="Oligopeptidase A"/>
    <property type="match status" value="1"/>
</dbReference>
<keyword evidence="5 9" id="KW-0862">Zinc</keyword>
<accession>A0A8E4EZR5</accession>
<dbReference type="InterPro" id="IPR045666">
    <property type="entry name" value="OpdA_N"/>
</dbReference>
<dbReference type="EC" id="3.4.24.70" evidence="8"/>
<evidence type="ECO:0000256" key="8">
    <source>
        <dbReference type="ARBA" id="ARBA00026100"/>
    </source>
</evidence>
<dbReference type="GO" id="GO:0006518">
    <property type="term" value="P:peptide metabolic process"/>
    <property type="evidence" value="ECO:0007669"/>
    <property type="project" value="TreeGrafter"/>
</dbReference>
<reference evidence="12" key="1">
    <citation type="submission" date="2020-10" db="EMBL/GenBank/DDBJ databases">
        <authorList>
            <person name="Szabo G."/>
        </authorList>
    </citation>
    <scope>NUCLEOTIDE SEQUENCE</scope>
    <source>
        <strain evidence="12">PROFFT</strain>
    </source>
</reference>
<evidence type="ECO:0000256" key="9">
    <source>
        <dbReference type="RuleBase" id="RU003435"/>
    </source>
</evidence>
<keyword evidence="6 9" id="KW-0482">Metalloprotease</keyword>
<dbReference type="PANTHER" id="PTHR11804:SF84">
    <property type="entry name" value="SACCHAROLYSIN"/>
    <property type="match status" value="1"/>
</dbReference>
<dbReference type="CDD" id="cd06456">
    <property type="entry name" value="M3A_DCP"/>
    <property type="match status" value="1"/>
</dbReference>
<keyword evidence="3 9" id="KW-0479">Metal-binding</keyword>
<dbReference type="EMBL" id="LR890047">
    <property type="protein sequence ID" value="CAD6507998.1"/>
    <property type="molecule type" value="Genomic_DNA"/>
</dbReference>
<evidence type="ECO:0000256" key="1">
    <source>
        <dbReference type="ARBA" id="ARBA00006040"/>
    </source>
</evidence>
<evidence type="ECO:0000256" key="3">
    <source>
        <dbReference type="ARBA" id="ARBA00022723"/>
    </source>
</evidence>
<comment type="catalytic activity">
    <reaction evidence="7">
        <text>Hydrolysis of oligopeptides, with broad specificity. Gly or Ala commonly occur as P1 or P1' residues, but more distant residues are also important, as is shown by the fact that Z-Gly-Pro-Gly-|-Gly-Pro-Ala is cleaved, but not Z-(Gly)(5).</text>
        <dbReference type="EC" id="3.4.24.70"/>
    </reaction>
</comment>
<evidence type="ECO:0000313" key="12">
    <source>
        <dbReference type="EMBL" id="CAD6507998.1"/>
    </source>
</evidence>
<dbReference type="AlphaFoldDB" id="A0A8E4EZR5"/>
<dbReference type="PANTHER" id="PTHR11804">
    <property type="entry name" value="PROTEASE M3 THIMET OLIGOPEPTIDASE-RELATED"/>
    <property type="match status" value="1"/>
</dbReference>
<evidence type="ECO:0000259" key="10">
    <source>
        <dbReference type="Pfam" id="PF01432"/>
    </source>
</evidence>
<proteinExistence type="inferred from homology"/>
<keyword evidence="4 9" id="KW-0378">Hydrolase</keyword>
<dbReference type="GO" id="GO:0004222">
    <property type="term" value="F:metalloendopeptidase activity"/>
    <property type="evidence" value="ECO:0007669"/>
    <property type="project" value="UniProtKB-EC"/>
</dbReference>
<evidence type="ECO:0000256" key="6">
    <source>
        <dbReference type="ARBA" id="ARBA00023049"/>
    </source>
</evidence>
<name>A0A8E4EZR5_9ENTR</name>
<feature type="domain" description="Oligopeptidase A N-terminal" evidence="11">
    <location>
        <begin position="29"/>
        <end position="149"/>
    </location>
</feature>
<comment type="cofactor">
    <cofactor evidence="9">
        <name>Zn(2+)</name>
        <dbReference type="ChEBI" id="CHEBI:29105"/>
    </cofactor>
    <text evidence="9">Binds 1 zinc ion.</text>
</comment>
<dbReference type="InterPro" id="IPR034005">
    <property type="entry name" value="M3A_DCP"/>
</dbReference>
<dbReference type="Pfam" id="PF19310">
    <property type="entry name" value="TOP_N"/>
    <property type="match status" value="1"/>
</dbReference>